<dbReference type="EMBL" id="CP086719">
    <property type="protein sequence ID" value="WOO84833.1"/>
    <property type="molecule type" value="Genomic_DNA"/>
</dbReference>
<dbReference type="GO" id="GO:0005524">
    <property type="term" value="F:ATP binding"/>
    <property type="evidence" value="ECO:0007669"/>
    <property type="project" value="UniProtKB-UniRule"/>
</dbReference>
<dbReference type="RefSeq" id="XP_062630859.1">
    <property type="nucleotide sequence ID" value="XM_062774875.1"/>
</dbReference>
<dbReference type="GO" id="GO:0003723">
    <property type="term" value="F:RNA binding"/>
    <property type="evidence" value="ECO:0007669"/>
    <property type="project" value="UniProtKB-UniRule"/>
</dbReference>
<dbReference type="GeneID" id="87811507"/>
<sequence>MLARVAFRNAVSVRAFASRAAVAPRALPALAVRPAAFAVTAARAYSAAAKLKEEEEDLFNGVPINAAPKAEAAPEAAEDSFFAPELTKAAEDVVDADAPLPFSALKGRVDESTLKALTVKPFNLKTMSEVQKRVLSRMPELSGGKTPESIVATETAEQTAERELREKRGREDLLVKAKTGTGKTIGFLVPALESRLNTLEAMAQPGTDAEGNPIRGRHVKDLAMEKVGALVISPTRELATQIATEATKLMSWNKDRQVQLFVGGNSRYDQLRQFNNPRTGRKDVIVATPGRLRDLLGEPDVARAIRATDTLILDEADTLLDMGFSNDLNFILEHLPESRQTFLFSATVSPQVKKIARDFLKPNHSMIDCVPEDESNTHEHIPQYVTLLPDASHQLPHLVRLIAHDQLVNPNSKVIVFLPTTKMTMLFATLLREMSGNMPTERLGVYEIHSRLTQNKRTRESDNFRKTTRPSVLITSDVSARGVDYPGVTRVIQIGIPSTPEQYIHRVGRTGRGGKKDGRGDILLLPFEADFPKHLPSVPFKDVGVREFKEEVEALAAQASNGDVERVGKINNSVKELLPALDPEAIEDVMGSLIGFYAGKLDTAKADGAEMLQGLQNWSTQGAGLAEPPYFSPHFLAKMGLSDKKKKSFGKRDGNGGDRDRGRSSFGLNKGGDRRSDFGDRKDRHRSDGRRSSPQHGGFPHSDRKGYSDRGSSAARGDFSGVRPPRDGARRGWESRFDERASARFGESRGGSSWGNRD</sequence>
<dbReference type="Pfam" id="PF00271">
    <property type="entry name" value="Helicase_C"/>
    <property type="match status" value="1"/>
</dbReference>
<keyword evidence="10" id="KW-1185">Reference proteome</keyword>
<comment type="similarity">
    <text evidence="5">Belongs to the DEAD box helicase family.</text>
</comment>
<feature type="domain" description="Helicase C-terminal" evidence="8">
    <location>
        <begin position="394"/>
        <end position="556"/>
    </location>
</feature>
<reference evidence="9" key="1">
    <citation type="submission" date="2023-10" db="EMBL/GenBank/DDBJ databases">
        <authorList>
            <person name="Noh H."/>
        </authorList>
    </citation>
    <scope>NUCLEOTIDE SEQUENCE</scope>
    <source>
        <strain evidence="9">DUCC4014</strain>
    </source>
</reference>
<gene>
    <name evidence="9" type="primary">mss116</name>
    <name evidence="9" type="ORF">LOC62_06G008341</name>
</gene>
<comment type="catalytic activity">
    <reaction evidence="5">
        <text>ATP + H2O = ADP + phosphate + H(+)</text>
        <dbReference type="Rhea" id="RHEA:13065"/>
        <dbReference type="ChEBI" id="CHEBI:15377"/>
        <dbReference type="ChEBI" id="CHEBI:15378"/>
        <dbReference type="ChEBI" id="CHEBI:30616"/>
        <dbReference type="ChEBI" id="CHEBI:43474"/>
        <dbReference type="ChEBI" id="CHEBI:456216"/>
        <dbReference type="EC" id="3.6.4.13"/>
    </reaction>
</comment>
<dbReference type="GO" id="GO:0016787">
    <property type="term" value="F:hydrolase activity"/>
    <property type="evidence" value="ECO:0007669"/>
    <property type="project" value="UniProtKB-KW"/>
</dbReference>
<comment type="function">
    <text evidence="5">RNA helicase.</text>
</comment>
<evidence type="ECO:0000256" key="5">
    <source>
        <dbReference type="RuleBase" id="RU365068"/>
    </source>
</evidence>
<dbReference type="PROSITE" id="PS51192">
    <property type="entry name" value="HELICASE_ATP_BIND_1"/>
    <property type="match status" value="1"/>
</dbReference>
<dbReference type="Pfam" id="PF00270">
    <property type="entry name" value="DEAD"/>
    <property type="match status" value="1"/>
</dbReference>
<feature type="compositionally biased region" description="Gly residues" evidence="6">
    <location>
        <begin position="748"/>
        <end position="758"/>
    </location>
</feature>
<evidence type="ECO:0000256" key="1">
    <source>
        <dbReference type="ARBA" id="ARBA00022741"/>
    </source>
</evidence>
<comment type="domain">
    <text evidence="5">The Q motif is unique to and characteristic of the DEAD box family of RNA helicases and controls ATP binding and hydrolysis.</text>
</comment>
<dbReference type="InterPro" id="IPR011545">
    <property type="entry name" value="DEAD/DEAH_box_helicase_dom"/>
</dbReference>
<keyword evidence="2 5" id="KW-0378">Hydrolase</keyword>
<keyword evidence="5 9" id="KW-0347">Helicase</keyword>
<dbReference type="SMART" id="SM00490">
    <property type="entry name" value="HELICc"/>
    <property type="match status" value="1"/>
</dbReference>
<keyword evidence="1 5" id="KW-0547">Nucleotide-binding</keyword>
<evidence type="ECO:0000259" key="8">
    <source>
        <dbReference type="PROSITE" id="PS51194"/>
    </source>
</evidence>
<dbReference type="SMART" id="SM00487">
    <property type="entry name" value="DEXDc"/>
    <property type="match status" value="1"/>
</dbReference>
<dbReference type="InterPro" id="IPR001650">
    <property type="entry name" value="Helicase_C-like"/>
</dbReference>
<dbReference type="PROSITE" id="PS51194">
    <property type="entry name" value="HELICASE_CTER"/>
    <property type="match status" value="1"/>
</dbReference>
<feature type="region of interest" description="Disordered" evidence="6">
    <location>
        <begin position="642"/>
        <end position="758"/>
    </location>
</feature>
<evidence type="ECO:0000256" key="4">
    <source>
        <dbReference type="ARBA" id="ARBA00022884"/>
    </source>
</evidence>
<keyword evidence="4 5" id="KW-0694">RNA-binding</keyword>
<name>A0AAF0YJP8_9TREE</name>
<feature type="region of interest" description="Disordered" evidence="6">
    <location>
        <begin position="139"/>
        <end position="162"/>
    </location>
</feature>
<dbReference type="AlphaFoldDB" id="A0AAF0YJP8"/>
<dbReference type="GO" id="GO:0003724">
    <property type="term" value="F:RNA helicase activity"/>
    <property type="evidence" value="ECO:0007669"/>
    <property type="project" value="UniProtKB-EC"/>
</dbReference>
<feature type="compositionally biased region" description="Basic and acidic residues" evidence="6">
    <location>
        <begin position="671"/>
        <end position="691"/>
    </location>
</feature>
<keyword evidence="3 5" id="KW-0067">ATP-binding</keyword>
<organism evidence="9 10">
    <name type="scientific">Vanrija pseudolonga</name>
    <dbReference type="NCBI Taxonomy" id="143232"/>
    <lineage>
        <taxon>Eukaryota</taxon>
        <taxon>Fungi</taxon>
        <taxon>Dikarya</taxon>
        <taxon>Basidiomycota</taxon>
        <taxon>Agaricomycotina</taxon>
        <taxon>Tremellomycetes</taxon>
        <taxon>Trichosporonales</taxon>
        <taxon>Trichosporonaceae</taxon>
        <taxon>Vanrija</taxon>
    </lineage>
</organism>
<dbReference type="SUPFAM" id="SSF52540">
    <property type="entry name" value="P-loop containing nucleoside triphosphate hydrolases"/>
    <property type="match status" value="1"/>
</dbReference>
<evidence type="ECO:0000313" key="9">
    <source>
        <dbReference type="EMBL" id="WOO84833.1"/>
    </source>
</evidence>
<proteinExistence type="inferred from homology"/>
<feature type="compositionally biased region" description="Basic and acidic residues" evidence="6">
    <location>
        <begin position="724"/>
        <end position="742"/>
    </location>
</feature>
<dbReference type="PANTHER" id="PTHR24031">
    <property type="entry name" value="RNA HELICASE"/>
    <property type="match status" value="1"/>
</dbReference>
<dbReference type="InterPro" id="IPR027417">
    <property type="entry name" value="P-loop_NTPase"/>
</dbReference>
<dbReference type="EC" id="3.6.4.13" evidence="5"/>
<evidence type="ECO:0000256" key="3">
    <source>
        <dbReference type="ARBA" id="ARBA00022840"/>
    </source>
</evidence>
<evidence type="ECO:0000256" key="2">
    <source>
        <dbReference type="ARBA" id="ARBA00022801"/>
    </source>
</evidence>
<accession>A0AAF0YJP8</accession>
<evidence type="ECO:0000313" key="10">
    <source>
        <dbReference type="Proteomes" id="UP000827549"/>
    </source>
</evidence>
<feature type="domain" description="Helicase ATP-binding" evidence="7">
    <location>
        <begin position="164"/>
        <end position="366"/>
    </location>
</feature>
<dbReference type="Proteomes" id="UP000827549">
    <property type="component" value="Chromosome 6"/>
</dbReference>
<feature type="compositionally biased region" description="Basic and acidic residues" evidence="6">
    <location>
        <begin position="650"/>
        <end position="663"/>
    </location>
</feature>
<dbReference type="Gene3D" id="3.40.50.300">
    <property type="entry name" value="P-loop containing nucleotide triphosphate hydrolases"/>
    <property type="match status" value="2"/>
</dbReference>
<evidence type="ECO:0000256" key="6">
    <source>
        <dbReference type="SAM" id="MobiDB-lite"/>
    </source>
</evidence>
<dbReference type="InterPro" id="IPR014001">
    <property type="entry name" value="Helicase_ATP-bd"/>
</dbReference>
<evidence type="ECO:0000259" key="7">
    <source>
        <dbReference type="PROSITE" id="PS51192"/>
    </source>
</evidence>
<dbReference type="CDD" id="cd18787">
    <property type="entry name" value="SF2_C_DEAD"/>
    <property type="match status" value="1"/>
</dbReference>
<protein>
    <recommendedName>
        <fullName evidence="5">ATP-dependent RNA helicase</fullName>
        <ecNumber evidence="5">3.6.4.13</ecNumber>
    </recommendedName>
</protein>